<protein>
    <recommendedName>
        <fullName evidence="1">Nucleolar protein 9</fullName>
    </recommendedName>
    <alternativeName>
        <fullName evidence="3 4">Pumilio domain-containing protein NOP9</fullName>
    </alternativeName>
</protein>
<keyword evidence="2" id="KW-0677">Repeat</keyword>
<organism evidence="6 7">
    <name type="scientific">Dimargaris verticillata</name>
    <dbReference type="NCBI Taxonomy" id="2761393"/>
    <lineage>
        <taxon>Eukaryota</taxon>
        <taxon>Fungi</taxon>
        <taxon>Fungi incertae sedis</taxon>
        <taxon>Zoopagomycota</taxon>
        <taxon>Kickxellomycotina</taxon>
        <taxon>Dimargaritomycetes</taxon>
        <taxon>Dimargaritales</taxon>
        <taxon>Dimargaritaceae</taxon>
        <taxon>Dimargaris</taxon>
    </lineage>
</organism>
<dbReference type="GO" id="GO:0000447">
    <property type="term" value="P:endonucleolytic cleavage in ITS1 to separate SSU-rRNA from 5.8S rRNA and LSU-rRNA from tricistronic rRNA transcript (SSU-rRNA, 5.8S rRNA, LSU-rRNA)"/>
    <property type="evidence" value="ECO:0007669"/>
    <property type="project" value="TreeGrafter"/>
</dbReference>
<dbReference type="OrthoDB" id="392571at2759"/>
<dbReference type="GO" id="GO:0005730">
    <property type="term" value="C:nucleolus"/>
    <property type="evidence" value="ECO:0007669"/>
    <property type="project" value="TreeGrafter"/>
</dbReference>
<evidence type="ECO:0000256" key="3">
    <source>
        <dbReference type="ARBA" id="ARBA00030932"/>
    </source>
</evidence>
<evidence type="ECO:0000256" key="4">
    <source>
        <dbReference type="ARBA" id="ARBA00031929"/>
    </source>
</evidence>
<dbReference type="InterPro" id="IPR040000">
    <property type="entry name" value="NOP9"/>
</dbReference>
<dbReference type="GO" id="GO:0030688">
    <property type="term" value="C:preribosome, small subunit precursor"/>
    <property type="evidence" value="ECO:0007669"/>
    <property type="project" value="TreeGrafter"/>
</dbReference>
<dbReference type="Gene3D" id="1.25.10.10">
    <property type="entry name" value="Leucine-rich Repeat Variant"/>
    <property type="match status" value="2"/>
</dbReference>
<feature type="non-terminal residue" evidence="6">
    <location>
        <position position="511"/>
    </location>
</feature>
<keyword evidence="7" id="KW-1185">Reference proteome</keyword>
<dbReference type="InterPro" id="IPR016024">
    <property type="entry name" value="ARM-type_fold"/>
</dbReference>
<feature type="region of interest" description="Disordered" evidence="5">
    <location>
        <begin position="367"/>
        <end position="389"/>
    </location>
</feature>
<dbReference type="GO" id="GO:0030686">
    <property type="term" value="C:90S preribosome"/>
    <property type="evidence" value="ECO:0007669"/>
    <property type="project" value="TreeGrafter"/>
</dbReference>
<evidence type="ECO:0000256" key="1">
    <source>
        <dbReference type="ARBA" id="ARBA00016427"/>
    </source>
</evidence>
<sequence length="511" mass="56268">MAKLDGQYPALMVHHYGSYVCQTLLQVVGVTLKFGPIYKGVGDDESATADAGVPEEEANDYTVTPLDLPSLSELFAMWCQLLTDHWATIMSHRSGSHVVRTMLLILANKTMDQVRTLFGGKEKSVLSGQSADGTGIPLQQLLAPGSTPAVCLEQCAQVLAHLANCIDDNNNDNGCGSLQALAVCPNANPVLQLVLVLQGDQKSHTDKGSLMDKVLGGFITDPDAVNKDLVHTLVTDRIGSHLIERIFPILPESLHYRLYVAVFRHHLADFCAHSTANYVVQELIKRTKIPTHAKVIVDELLPCLPSMLSNRYYGLLCTAVNLCATVQVRCQEMGLALFKALEISDAKVSKSLVIPIIANLTPQSAFVKPQKRQNQTPKNHNAKNSSSPADAGTIHGWLILQHMLHFPSEYANRILNSFLAQPVETRLAWATHSSGSRLVEALLARGRFPLKEQHRVVRGFKSQYVALVTDKLGSFIFEQCWAISSIDLKKAILLELVEYEDNLKVNYYGKI</sequence>
<dbReference type="InterPro" id="IPR011989">
    <property type="entry name" value="ARM-like"/>
</dbReference>
<accession>A0A9W8B1F7</accession>
<dbReference type="Pfam" id="PF22493">
    <property type="entry name" value="PUF_NOP9"/>
    <property type="match status" value="1"/>
</dbReference>
<dbReference type="GO" id="GO:0000056">
    <property type="term" value="P:ribosomal small subunit export from nucleus"/>
    <property type="evidence" value="ECO:0007669"/>
    <property type="project" value="TreeGrafter"/>
</dbReference>
<dbReference type="EMBL" id="JANBQB010001544">
    <property type="protein sequence ID" value="KAJ1971004.1"/>
    <property type="molecule type" value="Genomic_DNA"/>
</dbReference>
<evidence type="ECO:0000313" key="6">
    <source>
        <dbReference type="EMBL" id="KAJ1971004.1"/>
    </source>
</evidence>
<reference evidence="6" key="1">
    <citation type="submission" date="2022-07" db="EMBL/GenBank/DDBJ databases">
        <title>Phylogenomic reconstructions and comparative analyses of Kickxellomycotina fungi.</title>
        <authorList>
            <person name="Reynolds N.K."/>
            <person name="Stajich J.E."/>
            <person name="Barry K."/>
            <person name="Grigoriev I.V."/>
            <person name="Crous P."/>
            <person name="Smith M.E."/>
        </authorList>
    </citation>
    <scope>NUCLEOTIDE SEQUENCE</scope>
    <source>
        <strain evidence="6">RSA 567</strain>
    </source>
</reference>
<name>A0A9W8B1F7_9FUNG</name>
<dbReference type="PANTHER" id="PTHR13102">
    <property type="entry name" value="NUCLEOLAR PROTEIN 9"/>
    <property type="match status" value="1"/>
</dbReference>
<feature type="compositionally biased region" description="Polar residues" evidence="5">
    <location>
        <begin position="372"/>
        <end position="388"/>
    </location>
</feature>
<dbReference type="InterPro" id="IPR001313">
    <property type="entry name" value="Pumilio_RNA-bd_rpt"/>
</dbReference>
<dbReference type="GO" id="GO:0000480">
    <property type="term" value="P:endonucleolytic cleavage in 5'-ETS of tricistronic rRNA transcript (SSU-rRNA, 5.8S rRNA, LSU-rRNA)"/>
    <property type="evidence" value="ECO:0007669"/>
    <property type="project" value="TreeGrafter"/>
</dbReference>
<dbReference type="SMART" id="SM00025">
    <property type="entry name" value="Pumilio"/>
    <property type="match status" value="5"/>
</dbReference>
<evidence type="ECO:0000256" key="5">
    <source>
        <dbReference type="SAM" id="MobiDB-lite"/>
    </source>
</evidence>
<dbReference type="PANTHER" id="PTHR13102:SF0">
    <property type="entry name" value="NUCLEOLAR PROTEIN 9"/>
    <property type="match status" value="1"/>
</dbReference>
<dbReference type="AlphaFoldDB" id="A0A9W8B1F7"/>
<dbReference type="Proteomes" id="UP001151582">
    <property type="component" value="Unassembled WGS sequence"/>
</dbReference>
<dbReference type="GO" id="GO:0000472">
    <property type="term" value="P:endonucleolytic cleavage to generate mature 5'-end of SSU-rRNA from (SSU-rRNA, 5.8S rRNA, LSU-rRNA)"/>
    <property type="evidence" value="ECO:0007669"/>
    <property type="project" value="TreeGrafter"/>
</dbReference>
<gene>
    <name evidence="6" type="primary">NOP9</name>
    <name evidence="6" type="ORF">H4R34_005880</name>
</gene>
<proteinExistence type="predicted"/>
<evidence type="ECO:0000256" key="2">
    <source>
        <dbReference type="ARBA" id="ARBA00022737"/>
    </source>
</evidence>
<comment type="caution">
    <text evidence="6">The sequence shown here is derived from an EMBL/GenBank/DDBJ whole genome shotgun (WGS) entry which is preliminary data.</text>
</comment>
<dbReference type="SUPFAM" id="SSF48371">
    <property type="entry name" value="ARM repeat"/>
    <property type="match status" value="2"/>
</dbReference>
<evidence type="ECO:0000313" key="7">
    <source>
        <dbReference type="Proteomes" id="UP001151582"/>
    </source>
</evidence>
<dbReference type="GO" id="GO:0003723">
    <property type="term" value="F:RNA binding"/>
    <property type="evidence" value="ECO:0007669"/>
    <property type="project" value="InterPro"/>
</dbReference>